<evidence type="ECO:0000259" key="7">
    <source>
        <dbReference type="Pfam" id="PF08281"/>
    </source>
</evidence>
<feature type="domain" description="RNA polymerase sigma-70 region 2" evidence="6">
    <location>
        <begin position="34"/>
        <end position="99"/>
    </location>
</feature>
<dbReference type="Proteomes" id="UP000005801">
    <property type="component" value="Unassembled WGS sequence"/>
</dbReference>
<keyword evidence="4" id="KW-0238">DNA-binding</keyword>
<dbReference type="InterPro" id="IPR039425">
    <property type="entry name" value="RNA_pol_sigma-70-like"/>
</dbReference>
<evidence type="ECO:0000256" key="1">
    <source>
        <dbReference type="ARBA" id="ARBA00010641"/>
    </source>
</evidence>
<dbReference type="PANTHER" id="PTHR43133">
    <property type="entry name" value="RNA POLYMERASE ECF-TYPE SIGMA FACTO"/>
    <property type="match status" value="1"/>
</dbReference>
<proteinExistence type="inferred from homology"/>
<organism evidence="8 9">
    <name type="scientific">Plesiocystis pacifica SIR-1</name>
    <dbReference type="NCBI Taxonomy" id="391625"/>
    <lineage>
        <taxon>Bacteria</taxon>
        <taxon>Pseudomonadati</taxon>
        <taxon>Myxococcota</taxon>
        <taxon>Polyangia</taxon>
        <taxon>Nannocystales</taxon>
        <taxon>Nannocystaceae</taxon>
        <taxon>Plesiocystis</taxon>
    </lineage>
</organism>
<dbReference type="Gene3D" id="1.10.1740.10">
    <property type="match status" value="1"/>
</dbReference>
<dbReference type="eggNOG" id="COG1595">
    <property type="taxonomic scope" value="Bacteria"/>
</dbReference>
<dbReference type="Pfam" id="PF08281">
    <property type="entry name" value="Sigma70_r4_2"/>
    <property type="match status" value="1"/>
</dbReference>
<dbReference type="InterPro" id="IPR014284">
    <property type="entry name" value="RNA_pol_sigma-70_dom"/>
</dbReference>
<comment type="similarity">
    <text evidence="1">Belongs to the sigma-70 factor family. ECF subfamily.</text>
</comment>
<feature type="domain" description="RNA polymerase sigma factor 70 region 4 type 2" evidence="7">
    <location>
        <begin position="130"/>
        <end position="182"/>
    </location>
</feature>
<dbReference type="STRING" id="391625.PPSIR1_21584"/>
<keyword evidence="5" id="KW-0804">Transcription</keyword>
<dbReference type="InterPro" id="IPR007627">
    <property type="entry name" value="RNA_pol_sigma70_r2"/>
</dbReference>
<dbReference type="SUPFAM" id="SSF88946">
    <property type="entry name" value="Sigma2 domain of RNA polymerase sigma factors"/>
    <property type="match status" value="1"/>
</dbReference>
<evidence type="ECO:0000313" key="9">
    <source>
        <dbReference type="Proteomes" id="UP000005801"/>
    </source>
</evidence>
<evidence type="ECO:0000313" key="8">
    <source>
        <dbReference type="EMBL" id="EDM81552.1"/>
    </source>
</evidence>
<evidence type="ECO:0000256" key="2">
    <source>
        <dbReference type="ARBA" id="ARBA00023015"/>
    </source>
</evidence>
<dbReference type="AlphaFoldDB" id="A6FXG4"/>
<dbReference type="SUPFAM" id="SSF88659">
    <property type="entry name" value="Sigma3 and sigma4 domains of RNA polymerase sigma factors"/>
    <property type="match status" value="1"/>
</dbReference>
<dbReference type="GO" id="GO:0016987">
    <property type="term" value="F:sigma factor activity"/>
    <property type="evidence" value="ECO:0007669"/>
    <property type="project" value="UniProtKB-KW"/>
</dbReference>
<keyword evidence="2" id="KW-0805">Transcription regulation</keyword>
<protein>
    <recommendedName>
        <fullName evidence="10">RNA polymerase sigma factor</fullName>
    </recommendedName>
</protein>
<sequence>MSSNERPAPSPQQLRDAELLRQWRSGDNRAGAALYDQHSPTVYRLFQTKVPQEAEELTQQTFLAVVESKDRIREGSSLRAYILGIARFKLIDHLHARARNRGVAFDSQRQSLVEVEPGPSSVLARKREHQLLLEGLRRIPVEHQLALELFYWEGLKAKDIADVFGVSASAMRSRLGKARQLLEAAITKLPASAAERDSTLSGLETWAARVREIL</sequence>
<evidence type="ECO:0000256" key="5">
    <source>
        <dbReference type="ARBA" id="ARBA00023163"/>
    </source>
</evidence>
<dbReference type="RefSeq" id="WP_006969163.1">
    <property type="nucleotide sequence ID" value="NZ_ABCS01000002.1"/>
</dbReference>
<evidence type="ECO:0008006" key="10">
    <source>
        <dbReference type="Google" id="ProtNLM"/>
    </source>
</evidence>
<name>A6FXG4_9BACT</name>
<accession>A6FXG4</accession>
<dbReference type="NCBIfam" id="TIGR02937">
    <property type="entry name" value="sigma70-ECF"/>
    <property type="match status" value="1"/>
</dbReference>
<dbReference type="Gene3D" id="1.10.10.10">
    <property type="entry name" value="Winged helix-like DNA-binding domain superfamily/Winged helix DNA-binding domain"/>
    <property type="match status" value="1"/>
</dbReference>
<evidence type="ECO:0000256" key="4">
    <source>
        <dbReference type="ARBA" id="ARBA00023125"/>
    </source>
</evidence>
<dbReference type="InterPro" id="IPR013324">
    <property type="entry name" value="RNA_pol_sigma_r3/r4-like"/>
</dbReference>
<keyword evidence="9" id="KW-1185">Reference proteome</keyword>
<comment type="caution">
    <text evidence="8">The sequence shown here is derived from an EMBL/GenBank/DDBJ whole genome shotgun (WGS) entry which is preliminary data.</text>
</comment>
<gene>
    <name evidence="8" type="ORF">PPSIR1_21584</name>
</gene>
<dbReference type="InterPro" id="IPR036388">
    <property type="entry name" value="WH-like_DNA-bd_sf"/>
</dbReference>
<dbReference type="PANTHER" id="PTHR43133:SF8">
    <property type="entry name" value="RNA POLYMERASE SIGMA FACTOR HI_1459-RELATED"/>
    <property type="match status" value="1"/>
</dbReference>
<dbReference type="GO" id="GO:0006352">
    <property type="term" value="P:DNA-templated transcription initiation"/>
    <property type="evidence" value="ECO:0007669"/>
    <property type="project" value="InterPro"/>
</dbReference>
<dbReference type="Pfam" id="PF04542">
    <property type="entry name" value="Sigma70_r2"/>
    <property type="match status" value="1"/>
</dbReference>
<keyword evidence="3" id="KW-0731">Sigma factor</keyword>
<evidence type="ECO:0000259" key="6">
    <source>
        <dbReference type="Pfam" id="PF04542"/>
    </source>
</evidence>
<dbReference type="InterPro" id="IPR013325">
    <property type="entry name" value="RNA_pol_sigma_r2"/>
</dbReference>
<reference evidence="8 9" key="1">
    <citation type="submission" date="2007-06" db="EMBL/GenBank/DDBJ databases">
        <authorList>
            <person name="Shimkets L."/>
            <person name="Ferriera S."/>
            <person name="Johnson J."/>
            <person name="Kravitz S."/>
            <person name="Beeson K."/>
            <person name="Sutton G."/>
            <person name="Rogers Y.-H."/>
            <person name="Friedman R."/>
            <person name="Frazier M."/>
            <person name="Venter J.C."/>
        </authorList>
    </citation>
    <scope>NUCLEOTIDE SEQUENCE [LARGE SCALE GENOMIC DNA]</scope>
    <source>
        <strain evidence="8 9">SIR-1</strain>
    </source>
</reference>
<dbReference type="InterPro" id="IPR013249">
    <property type="entry name" value="RNA_pol_sigma70_r4_t2"/>
</dbReference>
<dbReference type="EMBL" id="ABCS01000002">
    <property type="protein sequence ID" value="EDM81552.1"/>
    <property type="molecule type" value="Genomic_DNA"/>
</dbReference>
<dbReference type="GO" id="GO:0003677">
    <property type="term" value="F:DNA binding"/>
    <property type="evidence" value="ECO:0007669"/>
    <property type="project" value="UniProtKB-KW"/>
</dbReference>
<evidence type="ECO:0000256" key="3">
    <source>
        <dbReference type="ARBA" id="ARBA00023082"/>
    </source>
</evidence>